<dbReference type="OrthoDB" id="9789836at2"/>
<evidence type="ECO:0000313" key="3">
    <source>
        <dbReference type="EMBL" id="TYR33814.1"/>
    </source>
</evidence>
<dbReference type="InterPro" id="IPR010415">
    <property type="entry name" value="LpxI_C"/>
</dbReference>
<dbReference type="Gene3D" id="3.40.140.80">
    <property type="match status" value="1"/>
</dbReference>
<feature type="domain" description="LpxI N-terminal" evidence="2">
    <location>
        <begin position="19"/>
        <end position="151"/>
    </location>
</feature>
<feature type="domain" description="LpxI C-terminal" evidence="1">
    <location>
        <begin position="154"/>
        <end position="290"/>
    </location>
</feature>
<dbReference type="Pfam" id="PF06230">
    <property type="entry name" value="LpxI_C"/>
    <property type="match status" value="1"/>
</dbReference>
<protein>
    <submittedName>
        <fullName evidence="3">DUF1009 domain-containing protein</fullName>
    </submittedName>
</protein>
<dbReference type="InterPro" id="IPR043167">
    <property type="entry name" value="LpxI_C_sf"/>
</dbReference>
<evidence type="ECO:0000259" key="1">
    <source>
        <dbReference type="Pfam" id="PF06230"/>
    </source>
</evidence>
<dbReference type="InterPro" id="IPR053174">
    <property type="entry name" value="LpxI"/>
</dbReference>
<dbReference type="Pfam" id="PF17930">
    <property type="entry name" value="LpxI_N"/>
    <property type="match status" value="1"/>
</dbReference>
<evidence type="ECO:0000313" key="4">
    <source>
        <dbReference type="Proteomes" id="UP000323258"/>
    </source>
</evidence>
<reference evidence="3 4" key="2">
    <citation type="submission" date="2019-09" db="EMBL/GenBank/DDBJ databases">
        <title>Mesorhizobium sp. MaA-C15 isolated from Microcystis aeruginosa.</title>
        <authorList>
            <person name="Jeong S.E."/>
            <person name="Jin H.M."/>
            <person name="Jeon C.O."/>
        </authorList>
    </citation>
    <scope>NUCLEOTIDE SEQUENCE [LARGE SCALE GENOMIC DNA]</scope>
    <source>
        <strain evidence="3 4">MaA-C15</strain>
    </source>
</reference>
<sequence>MTTMSRTESKLAQAEGGGRIAVIAGGGALPVAVARTLQQRGDAPFVVIVSEETEDEDTFRDLDRIILSVEQIGLLLPALRKAGVDRLIMAGNVTRRPNLRRIKWTVPVVLALPRLAAGLLRGDDGLLRAVIELLETNGIRVVGPHEIVPDLLAPAGILTRAGPTAQDKRDIAAASEAALAIGRLDIGQAAVAIGGRAVALEDIEGTDGLLRRTADLRSHGRLAGKKRGVLVKRRKPLQEKRVDLPAIGPDTIVAAQAAGLAGVAVDAGNSFILDFDSTVARADELGLFIIGLEPGEDAQR</sequence>
<dbReference type="Proteomes" id="UP000323258">
    <property type="component" value="Unassembled WGS sequence"/>
</dbReference>
<accession>A0A5D4H041</accession>
<dbReference type="PANTHER" id="PTHR39962">
    <property type="entry name" value="BLL4848 PROTEIN"/>
    <property type="match status" value="1"/>
</dbReference>
<dbReference type="PANTHER" id="PTHR39962:SF1">
    <property type="entry name" value="LPXI FAMILY PROTEIN"/>
    <property type="match status" value="1"/>
</dbReference>
<dbReference type="AlphaFoldDB" id="A0A5D4H041"/>
<dbReference type="InterPro" id="IPR041255">
    <property type="entry name" value="LpxI_N"/>
</dbReference>
<dbReference type="Gene3D" id="3.40.50.20">
    <property type="match status" value="1"/>
</dbReference>
<name>A0A5D4H041_9HYPH</name>
<reference evidence="3 4" key="1">
    <citation type="submission" date="2019-08" db="EMBL/GenBank/DDBJ databases">
        <authorList>
            <person name="Seo Y.L."/>
        </authorList>
    </citation>
    <scope>NUCLEOTIDE SEQUENCE [LARGE SCALE GENOMIC DNA]</scope>
    <source>
        <strain evidence="3 4">MaA-C15</strain>
    </source>
</reference>
<keyword evidence="4" id="KW-1185">Reference proteome</keyword>
<gene>
    <name evidence="3" type="ORF">FY036_07135</name>
</gene>
<evidence type="ECO:0000259" key="2">
    <source>
        <dbReference type="Pfam" id="PF17930"/>
    </source>
</evidence>
<organism evidence="3 4">
    <name type="scientific">Neoaquamicrobium microcysteis</name>
    <dbReference type="NCBI Taxonomy" id="2682781"/>
    <lineage>
        <taxon>Bacteria</taxon>
        <taxon>Pseudomonadati</taxon>
        <taxon>Pseudomonadota</taxon>
        <taxon>Alphaproteobacteria</taxon>
        <taxon>Hyphomicrobiales</taxon>
        <taxon>Phyllobacteriaceae</taxon>
        <taxon>Neoaquamicrobium</taxon>
    </lineage>
</organism>
<proteinExistence type="predicted"/>
<dbReference type="EMBL" id="VSZS01000058">
    <property type="protein sequence ID" value="TYR33814.1"/>
    <property type="molecule type" value="Genomic_DNA"/>
</dbReference>
<comment type="caution">
    <text evidence="3">The sequence shown here is derived from an EMBL/GenBank/DDBJ whole genome shotgun (WGS) entry which is preliminary data.</text>
</comment>